<dbReference type="GO" id="GO:0005634">
    <property type="term" value="C:nucleus"/>
    <property type="evidence" value="ECO:0007669"/>
    <property type="project" value="TreeGrafter"/>
</dbReference>
<dbReference type="Pfam" id="PF00400">
    <property type="entry name" value="WD40"/>
    <property type="match status" value="3"/>
</dbReference>
<dbReference type="InterPro" id="IPR015943">
    <property type="entry name" value="WD40/YVTN_repeat-like_dom_sf"/>
</dbReference>
<dbReference type="InterPro" id="IPR027417">
    <property type="entry name" value="P-loop_NTPase"/>
</dbReference>
<dbReference type="EMBL" id="HE797081">
    <property type="protein sequence ID" value="CCM02480.1"/>
    <property type="molecule type" value="Genomic_DNA"/>
</dbReference>
<dbReference type="Gene3D" id="2.130.10.10">
    <property type="entry name" value="YVTN repeat-like/Quinoprotein amine dehydrogenase"/>
    <property type="match status" value="1"/>
</dbReference>
<dbReference type="InterPro" id="IPR056884">
    <property type="entry name" value="NPHP3-like_N"/>
</dbReference>
<dbReference type="AlphaFoldDB" id="J4GPH4"/>
<dbReference type="InterPro" id="IPR019775">
    <property type="entry name" value="WD40_repeat_CS"/>
</dbReference>
<dbReference type="RefSeq" id="XP_012181763.1">
    <property type="nucleotide sequence ID" value="XM_012326373.1"/>
</dbReference>
<dbReference type="PROSITE" id="PS50082">
    <property type="entry name" value="WD_REPEATS_2"/>
    <property type="match status" value="3"/>
</dbReference>
<dbReference type="Pfam" id="PF24883">
    <property type="entry name" value="NPHP3_N"/>
    <property type="match status" value="1"/>
</dbReference>
<dbReference type="SMART" id="SM00320">
    <property type="entry name" value="WD40"/>
    <property type="match status" value="3"/>
</dbReference>
<dbReference type="OrthoDB" id="2804352at2759"/>
<dbReference type="PANTHER" id="PTHR22847">
    <property type="entry name" value="WD40 REPEAT PROTEIN"/>
    <property type="match status" value="1"/>
</dbReference>
<proteinExistence type="predicted"/>
<dbReference type="SUPFAM" id="SSF50978">
    <property type="entry name" value="WD40 repeat-like"/>
    <property type="match status" value="1"/>
</dbReference>
<sequence length="755" mass="84225">METKLSGVFTITNARYRNRIKMRNNNDAEPLICVVPNLSELSQTELWRLVPSTDNRHQIKNMEFNYIASIPPSSKIETHVHGSDREYWWFTEKAEEEKSGPDAYFIRRGELCWHLVDKSDETPVRYTPPSYLRSAVDNLETRLSFNAGLWIIMRHIDPDASDGNHSFESTVSPPTFPASSLQPLVDFNCANDAYIEGQVHASMRPAFEIFKCASKCFQDALRGLIQQIRAHSFITMPSPIYRTVLDIDLYGLEYATGVGVNILKQCHPGSRREVLSMMQDWVMATQEEAKKVFWLSGMAGTGKQQWTKLIMEPIKEACKTTYAPVLVVLDALDESGAEDTRELLLQLLSSAAELPPNIRILITSRPLPDIRDGLRRQSVQHFSLDSVPPELTRHDMEQCIAAKLGDLRIFQAEDYVALARKSNGVFEWARLSCEYITGRALIGSNPRIRYNAVTAGISGTQNLLDDMYKLILTKAMQEDERMNVLAFRARRISLTDSVDVELVIDSLGAVLTGITDNKTPIRPLHASFYDFLIDEGWSGEFFRFSEVTCTGFNLSQSRTTAAAGPPLQGHIHWVRSVAISHDGQIIVSGSADKTIRVWDANTGRQLGLPLRGHTQSVRSAAISHDGQQIVSSSGDNTVRIWDVGSGRQVGSPLEGHTAWVTSVAISPDEQRIVSGSDDMTIRGGSPPSSLIPDEEGWVVGPKGQLLLWVPIQLVDRSRIPAPGNISVFLNNMLQLDLSQFTHGEAWNECYDPDGV</sequence>
<reference evidence="5 6" key="1">
    <citation type="journal article" date="2012" name="Appl. Environ. Microbiol.">
        <title>Short-read sequencing for genomic analysis of the brown rot fungus Fibroporia radiculosa.</title>
        <authorList>
            <person name="Tang J.D."/>
            <person name="Perkins A.D."/>
            <person name="Sonstegard T.S."/>
            <person name="Schroeder S.G."/>
            <person name="Burgess S.C."/>
            <person name="Diehl S.V."/>
        </authorList>
    </citation>
    <scope>NUCLEOTIDE SEQUENCE [LARGE SCALE GENOMIC DNA]</scope>
    <source>
        <strain evidence="5 6">TFFH 294</strain>
    </source>
</reference>
<feature type="repeat" description="WD" evidence="3">
    <location>
        <begin position="567"/>
        <end position="608"/>
    </location>
</feature>
<dbReference type="HOGENOM" id="CLU_368827_0_0_1"/>
<dbReference type="InterPro" id="IPR001680">
    <property type="entry name" value="WD40_rpt"/>
</dbReference>
<evidence type="ECO:0000256" key="3">
    <source>
        <dbReference type="PROSITE-ProRule" id="PRU00221"/>
    </source>
</evidence>
<feature type="repeat" description="WD" evidence="3">
    <location>
        <begin position="653"/>
        <end position="682"/>
    </location>
</feature>
<organism evidence="5 6">
    <name type="scientific">Fibroporia radiculosa</name>
    <dbReference type="NCBI Taxonomy" id="599839"/>
    <lineage>
        <taxon>Eukaryota</taxon>
        <taxon>Fungi</taxon>
        <taxon>Dikarya</taxon>
        <taxon>Basidiomycota</taxon>
        <taxon>Agaricomycotina</taxon>
        <taxon>Agaricomycetes</taxon>
        <taxon>Polyporales</taxon>
        <taxon>Fibroporiaceae</taxon>
        <taxon>Fibroporia</taxon>
    </lineage>
</organism>
<keyword evidence="2" id="KW-0677">Repeat</keyword>
<evidence type="ECO:0000256" key="2">
    <source>
        <dbReference type="ARBA" id="ARBA00022737"/>
    </source>
</evidence>
<dbReference type="PROSITE" id="PS50294">
    <property type="entry name" value="WD_REPEATS_REGION"/>
    <property type="match status" value="3"/>
</dbReference>
<keyword evidence="6" id="KW-1185">Reference proteome</keyword>
<keyword evidence="1 3" id="KW-0853">WD repeat</keyword>
<dbReference type="InterPro" id="IPR036322">
    <property type="entry name" value="WD40_repeat_dom_sf"/>
</dbReference>
<dbReference type="PANTHER" id="PTHR22847:SF637">
    <property type="entry name" value="WD REPEAT DOMAIN 5B"/>
    <property type="match status" value="1"/>
</dbReference>
<dbReference type="SUPFAM" id="SSF52540">
    <property type="entry name" value="P-loop containing nucleoside triphosphate hydrolases"/>
    <property type="match status" value="1"/>
</dbReference>
<dbReference type="PROSITE" id="PS00678">
    <property type="entry name" value="WD_REPEATS_1"/>
    <property type="match status" value="2"/>
</dbReference>
<dbReference type="CDD" id="cd00200">
    <property type="entry name" value="WD40"/>
    <property type="match status" value="1"/>
</dbReference>
<feature type="domain" description="Nephrocystin 3-like N-terminal" evidence="4">
    <location>
        <begin position="304"/>
        <end position="365"/>
    </location>
</feature>
<evidence type="ECO:0000313" key="6">
    <source>
        <dbReference type="Proteomes" id="UP000006352"/>
    </source>
</evidence>
<dbReference type="STRING" id="599839.J4GPH4"/>
<evidence type="ECO:0000259" key="4">
    <source>
        <dbReference type="Pfam" id="PF24883"/>
    </source>
</evidence>
<feature type="repeat" description="WD" evidence="3">
    <location>
        <begin position="610"/>
        <end position="651"/>
    </location>
</feature>
<accession>J4GPH4</accession>
<dbReference type="GO" id="GO:1990234">
    <property type="term" value="C:transferase complex"/>
    <property type="evidence" value="ECO:0007669"/>
    <property type="project" value="UniProtKB-ARBA"/>
</dbReference>
<dbReference type="Proteomes" id="UP000006352">
    <property type="component" value="Unassembled WGS sequence"/>
</dbReference>
<gene>
    <name evidence="5" type="ORF">FIBRA_04580</name>
</gene>
<evidence type="ECO:0000256" key="1">
    <source>
        <dbReference type="ARBA" id="ARBA00022574"/>
    </source>
</evidence>
<dbReference type="GeneID" id="24097391"/>
<name>J4GPH4_9APHY</name>
<protein>
    <recommendedName>
        <fullName evidence="4">Nephrocystin 3-like N-terminal domain-containing protein</fullName>
    </recommendedName>
</protein>
<dbReference type="InParanoid" id="J4GPH4"/>
<evidence type="ECO:0000313" key="5">
    <source>
        <dbReference type="EMBL" id="CCM02480.1"/>
    </source>
</evidence>